<dbReference type="EMBL" id="DVHC01000050">
    <property type="protein sequence ID" value="HIR59345.1"/>
    <property type="molecule type" value="Genomic_DNA"/>
</dbReference>
<keyword evidence="4 6" id="KW-0862">Zinc</keyword>
<reference evidence="8" key="2">
    <citation type="journal article" date="2021" name="PeerJ">
        <title>Extensive microbial diversity within the chicken gut microbiome revealed by metagenomics and culture.</title>
        <authorList>
            <person name="Gilroy R."/>
            <person name="Ravi A."/>
            <person name="Getino M."/>
            <person name="Pursley I."/>
            <person name="Horton D.L."/>
            <person name="Alikhan N.F."/>
            <person name="Baker D."/>
            <person name="Gharbi K."/>
            <person name="Hall N."/>
            <person name="Watson M."/>
            <person name="Adriaenssens E.M."/>
            <person name="Foster-Nyarko E."/>
            <person name="Jarju S."/>
            <person name="Secka A."/>
            <person name="Antonio M."/>
            <person name="Oren A."/>
            <person name="Chaudhuri R.R."/>
            <person name="La Ragione R."/>
            <person name="Hildebrand F."/>
            <person name="Pallen M.J."/>
        </authorList>
    </citation>
    <scope>NUCLEOTIDE SEQUENCE</scope>
    <source>
        <strain evidence="8">CHK184-20233</strain>
    </source>
</reference>
<dbReference type="Pfam" id="PF01432">
    <property type="entry name" value="Peptidase_M3"/>
    <property type="match status" value="1"/>
</dbReference>
<evidence type="ECO:0000259" key="7">
    <source>
        <dbReference type="Pfam" id="PF01432"/>
    </source>
</evidence>
<keyword evidence="5 6" id="KW-0482">Metalloprotease</keyword>
<comment type="cofactor">
    <cofactor evidence="6">
        <name>Zn(2+)</name>
        <dbReference type="ChEBI" id="CHEBI:29105"/>
    </cofactor>
    <text evidence="6">Binds 1 zinc ion.</text>
</comment>
<dbReference type="InterPro" id="IPR001567">
    <property type="entry name" value="Pept_M3A_M3B_dom"/>
</dbReference>
<evidence type="ECO:0000256" key="2">
    <source>
        <dbReference type="ARBA" id="ARBA00022723"/>
    </source>
</evidence>
<dbReference type="GO" id="GO:0006508">
    <property type="term" value="P:proteolysis"/>
    <property type="evidence" value="ECO:0007669"/>
    <property type="project" value="UniProtKB-KW"/>
</dbReference>
<evidence type="ECO:0000313" key="9">
    <source>
        <dbReference type="Proteomes" id="UP000824232"/>
    </source>
</evidence>
<proteinExistence type="inferred from homology"/>
<keyword evidence="1 6" id="KW-0645">Protease</keyword>
<protein>
    <recommendedName>
        <fullName evidence="7">Peptidase M3A/M3B catalytic domain-containing protein</fullName>
    </recommendedName>
</protein>
<comment type="caution">
    <text evidence="8">The sequence shown here is derived from an EMBL/GenBank/DDBJ whole genome shotgun (WGS) entry which is preliminary data.</text>
</comment>
<evidence type="ECO:0000256" key="3">
    <source>
        <dbReference type="ARBA" id="ARBA00022801"/>
    </source>
</evidence>
<dbReference type="Proteomes" id="UP000824232">
    <property type="component" value="Unassembled WGS sequence"/>
</dbReference>
<dbReference type="AlphaFoldDB" id="A0A9D1DUN5"/>
<evidence type="ECO:0000256" key="5">
    <source>
        <dbReference type="ARBA" id="ARBA00023049"/>
    </source>
</evidence>
<dbReference type="InterPro" id="IPR045090">
    <property type="entry name" value="Pept_M3A_M3B"/>
</dbReference>
<evidence type="ECO:0000256" key="1">
    <source>
        <dbReference type="ARBA" id="ARBA00022670"/>
    </source>
</evidence>
<keyword evidence="3 6" id="KW-0378">Hydrolase</keyword>
<dbReference type="PANTHER" id="PTHR11804">
    <property type="entry name" value="PROTEASE M3 THIMET OLIGOPEPTIDASE-RELATED"/>
    <property type="match status" value="1"/>
</dbReference>
<keyword evidence="2 6" id="KW-0479">Metal-binding</keyword>
<evidence type="ECO:0000313" key="8">
    <source>
        <dbReference type="EMBL" id="HIR59345.1"/>
    </source>
</evidence>
<name>A0A9D1DUN5_9FIRM</name>
<gene>
    <name evidence="8" type="ORF">IAB38_04770</name>
</gene>
<evidence type="ECO:0000256" key="4">
    <source>
        <dbReference type="ARBA" id="ARBA00022833"/>
    </source>
</evidence>
<dbReference type="Gene3D" id="1.10.1370.30">
    <property type="match status" value="1"/>
</dbReference>
<comment type="similarity">
    <text evidence="6">Belongs to the peptidase M3 family.</text>
</comment>
<reference evidence="8" key="1">
    <citation type="submission" date="2020-10" db="EMBL/GenBank/DDBJ databases">
        <authorList>
            <person name="Gilroy R."/>
        </authorList>
    </citation>
    <scope>NUCLEOTIDE SEQUENCE</scope>
    <source>
        <strain evidence="8">CHK184-20233</strain>
    </source>
</reference>
<dbReference type="GO" id="GO:0004222">
    <property type="term" value="F:metalloendopeptidase activity"/>
    <property type="evidence" value="ECO:0007669"/>
    <property type="project" value="InterPro"/>
</dbReference>
<dbReference type="SUPFAM" id="SSF55486">
    <property type="entry name" value="Metalloproteases ('zincins'), catalytic domain"/>
    <property type="match status" value="1"/>
</dbReference>
<accession>A0A9D1DUN5</accession>
<dbReference type="GO" id="GO:0046872">
    <property type="term" value="F:metal ion binding"/>
    <property type="evidence" value="ECO:0007669"/>
    <property type="project" value="UniProtKB-UniRule"/>
</dbReference>
<dbReference type="GO" id="GO:0006518">
    <property type="term" value="P:peptide metabolic process"/>
    <property type="evidence" value="ECO:0007669"/>
    <property type="project" value="TreeGrafter"/>
</dbReference>
<dbReference type="PANTHER" id="PTHR11804:SF28">
    <property type="entry name" value="OLIGOENDOPEPTIDASE F"/>
    <property type="match status" value="1"/>
</dbReference>
<organism evidence="8 9">
    <name type="scientific">Candidatus Onthousia excrementipullorum</name>
    <dbReference type="NCBI Taxonomy" id="2840884"/>
    <lineage>
        <taxon>Bacteria</taxon>
        <taxon>Bacillati</taxon>
        <taxon>Bacillota</taxon>
        <taxon>Bacilli</taxon>
        <taxon>Candidatus Onthousia</taxon>
    </lineage>
</organism>
<evidence type="ECO:0000256" key="6">
    <source>
        <dbReference type="RuleBase" id="RU003435"/>
    </source>
</evidence>
<sequence length="565" mass="67300">MKIKEKLEREIINEEILENIKNDLEAILKELMNCLDFNEEKELIIKFNNVRDNYLTLYWISYIGYLKDTKNKKYLETEKIIGKYEPIINNLIYDYYKVLSSSKNKEKLEKFIGKRALAIASNQARLKNDDVISLQTKEKQLYSKYQRLIIGTKFNFLDKEINLSSLSIYYNNDDRDLRKKAYDKRFEILESLEKEIDIIIDELIDVRNTIAKTLGFDSYTDMSFVKMNRLDYSKDDLAIFKEEIKKYVVPLLKLLKEQQRKRLGLEKLEYYDNSYLFNDGNAKIMGDLNDILRKFKVVLKEYSKTSYDLLCMMLDECLIDLDNRENKSNGGITTYLPNYKVPLFIQKFVGLESNITSIFHEFGHSNQLYLSKDLLFHENRWPTFDICEIHSTSMEYLMYPFMDLFFGSDDYKYKIKHLTNSLSLMVNMAIADDFWSCVYDNNLNSEERKKKWLEIREEYNLDSYDTEYFNRGTEYQADTNRIIDPFYTIDYAIDNVLALSFYKKEKESIKDAFDLYIKLCKDGGTLSLKEIIKKYNLDNPFEKDALKNMCNIIKEDIKILSLRRK</sequence>
<feature type="domain" description="Peptidase M3A/M3B catalytic" evidence="7">
    <location>
        <begin position="170"/>
        <end position="549"/>
    </location>
</feature>